<feature type="compositionally biased region" description="Acidic residues" evidence="2">
    <location>
        <begin position="1356"/>
        <end position="1366"/>
    </location>
</feature>
<dbReference type="PATRIC" id="fig|662476.7.peg.3256"/>
<name>M0JQI5_9EURY</name>
<keyword evidence="4" id="KW-0614">Plasmid</keyword>
<dbReference type="PANTHER" id="PTHR30121">
    <property type="entry name" value="UNCHARACTERIZED PROTEIN YJGR-RELATED"/>
    <property type="match status" value="1"/>
</dbReference>
<gene>
    <name evidence="3" type="ORF">C436_16270</name>
    <name evidence="4" type="ORF">KDQ40_16225</name>
</gene>
<dbReference type="RefSeq" id="WP_004965362.1">
    <property type="nucleotide sequence ID" value="NZ_AOLR01000029.1"/>
</dbReference>
<proteinExistence type="predicted"/>
<feature type="compositionally biased region" description="Polar residues" evidence="2">
    <location>
        <begin position="1"/>
        <end position="10"/>
    </location>
</feature>
<sequence length="1716" mass="190802">MSKTSSQHDSPNLREYYKVTPSTDSETNADIDAHLTSLTDLRKSLSKDEENDGVFSIFFEDKSGDKVKFTFLPLSTGADEPVELYYTADGKMKTLGSRLHAIYPESFDIEKVHLDIGKKLIQPIRMDQDEFVARLFAGQLHVSPEEISQELQWGGELDGAVAGDGSHKQPIKALDPEEFDPIEDGGGWDQYHPLIKDFALGNINVIEPVGQERHGRASGDEGPLFPFDPHRMIPETPEEDDEPDDRGKGGHGLFNRDNDESGDDEDDDHSTRDQKVPLEVDNDEVSGTILVNPATDAGPHVIETDHEKNQLADVTLDGPTLTPDGNDVFARPAVDYTHPKATRWYGQEETIKDWMTTLKTATESNPEYESENNEENDVESPETIETLFEHLEEAEVPTAFQVVFQARRDWSDEAQDRKQSIRSGDFSQPWLEKYVLGGYETDEDRDLKAYEYRRIKLIENKRPKKTFNANVRAVSFTPYAEFTPDPDTPAPLKDGSMAAADEALGSLKPLFDPLDGVYYHVVGETAPRNEATGTDLTASEVAQNFIDHDLVTREDRRSWVTPMNLWNDPKKRPELILNADELSDFIIIPSGEDMDGDAFRSAGTTDADANHLRRPRPQIHNQLTGGMDIGYAFDEDGIPEDEPTSVPENVLTNHWLKVGASGAGKTINTIGMLLSLHENVDGPTILVDPKSGDMVENYAKSHAATFDELRNVQIFDVPEVLPAIPFFDIRPYLHEGMNRDDAIQQKVDEFHLIMEMVDENYGTAYVAKTVLGALIKSQFDREHGADSYTLDELYDTAVEMYADQTVPRVSHQPQVRRILSNQLNNAEQDFKNTMQAVINRLDDLQEDINLFRLFNQNPDWDEETGSYEINDTTREGYKKAQENDNVDADEIDPPKSALDFREVLESDKVILFDTGDFVRDQSQQAFSMYILSALWGAVRSRYNDRKSHESIDNTVNLVIEEAAPIVSTELVTNTLIPEAREFGLSLGMVMQFPEQVRKHSDSDTYNELITNVQTKIIGQLEPDQRVVESLVHGDTDSQEIQNKIRQLSGGEWIADLPAPQFGADVPPPFSIKSLGIPEGHPEGDEAFDEQERTKFYWIYEQRQNYVANRYGYVRPSAKEIAKRESAGDAIGFQGTGGDSSDDGESAAMPNVPPTSSDRQGDGAETEADVPSLVASKNDESSTDGVDIETAVDENDTTNTSAAHDSKPTDDSEASFADDEQATGTEEDTASTDPSSDSPNFDKYEPLSRDDIEDVCGEVAVDGHSDLANMARELLTSLPEEEYYRSMVALSHIAALEGMEMKPVELHESAKQQASDDEANAETMKQVSAPTGETTPHASDVGEDSADTTASDTNTVDADEADTDDEGKESGHGDSETSTPTPKTPKANSSNDPKERGQIISDADLKRILEDEDADEETQDASEDESSLAGKLLDKRRPDGEEGAEKKESVSEGGSDDEEVETSTPSKHPANVSLETPLKEAYADFNLDRHDDHDFSEDDKEFMALIAAAFRDELDWYSLKESMTQVRDRAGNPDTDSLIECGYIDEGKVRRKKYYSLTRKGWRVVSDSVPGNEFGDHMEKMPHRVGVHLLTKHIAGRDDVAWSEPYARYNGETYDVVGYDSIGSVVVTGEVETAGNNPDAVVEDYKKLSEAPGEAIWAYPKAEAMAEVWSMLNQHVFSDPLSVRIINRVGRLQSELDDEPKSGADIVMTYKSLENSN</sequence>
<reference evidence="4" key="2">
    <citation type="submission" date="2021-04" db="EMBL/GenBank/DDBJ databases">
        <title>Complete Genome sequence and Methylome Analysis of the Haloarchaeon Haloarcula sinaiiensis.</title>
        <authorList>
            <person name="Fomenkov A."/>
            <person name="DasSarma P."/>
            <person name="DasSarma S."/>
            <person name="Roberts R.J."/>
        </authorList>
    </citation>
    <scope>NUCLEOTIDE SEQUENCE</scope>
    <source>
        <strain evidence="4">ATCC 33800</strain>
        <plasmid evidence="4">pHsi117</plasmid>
    </source>
</reference>
<dbReference type="InterPro" id="IPR027417">
    <property type="entry name" value="P-loop_NTPase"/>
</dbReference>
<feature type="compositionally biased region" description="Acidic residues" evidence="2">
    <location>
        <begin position="1409"/>
        <end position="1425"/>
    </location>
</feature>
<feature type="compositionally biased region" description="Basic and acidic residues" evidence="2">
    <location>
        <begin position="210"/>
        <end position="219"/>
    </location>
</feature>
<protein>
    <recommendedName>
        <fullName evidence="7">Helicase HerA central domain-containing protein</fullName>
    </recommendedName>
</protein>
<dbReference type="SUPFAM" id="SSF52540">
    <property type="entry name" value="P-loop containing nucleoside triphosphate hydrolases"/>
    <property type="match status" value="1"/>
</dbReference>
<dbReference type="GeneID" id="64824535"/>
<dbReference type="EMBL" id="AOLR01000029">
    <property type="protein sequence ID" value="EMA11256.1"/>
    <property type="molecule type" value="Genomic_DNA"/>
</dbReference>
<geneLocation type="plasmid" evidence="4 6">
    <name>pHsi117</name>
</geneLocation>
<dbReference type="Proteomes" id="UP000011659">
    <property type="component" value="Unassembled WGS sequence"/>
</dbReference>
<feature type="region of interest" description="Disordered" evidence="2">
    <location>
        <begin position="1303"/>
        <end position="1475"/>
    </location>
</feature>
<keyword evidence="5" id="KW-1185">Reference proteome</keyword>
<feature type="compositionally biased region" description="Basic and acidic residues" evidence="2">
    <location>
        <begin position="1239"/>
        <end position="1249"/>
    </location>
</feature>
<evidence type="ECO:0000256" key="2">
    <source>
        <dbReference type="SAM" id="MobiDB-lite"/>
    </source>
</evidence>
<organism evidence="3 5">
    <name type="scientific">Haloarcula marismortui ATCC 33800</name>
    <dbReference type="NCBI Taxonomy" id="662476"/>
    <lineage>
        <taxon>Archaea</taxon>
        <taxon>Methanobacteriati</taxon>
        <taxon>Methanobacteriota</taxon>
        <taxon>Stenosarchaea group</taxon>
        <taxon>Halobacteria</taxon>
        <taxon>Halobacteriales</taxon>
        <taxon>Haloarculaceae</taxon>
        <taxon>Haloarcula</taxon>
    </lineage>
</organism>
<dbReference type="InterPro" id="IPR051162">
    <property type="entry name" value="T4SS_component"/>
</dbReference>
<feature type="region of interest" description="Disordered" evidence="2">
    <location>
        <begin position="210"/>
        <end position="280"/>
    </location>
</feature>
<feature type="coiled-coil region" evidence="1">
    <location>
        <begin position="816"/>
        <end position="847"/>
    </location>
</feature>
<feature type="compositionally biased region" description="Basic and acidic residues" evidence="2">
    <location>
        <begin position="1431"/>
        <end position="1449"/>
    </location>
</feature>
<feature type="compositionally biased region" description="Acidic residues" evidence="2">
    <location>
        <begin position="1185"/>
        <end position="1195"/>
    </location>
</feature>
<dbReference type="KEGG" id="hsin:KDQ40_16225"/>
<dbReference type="PANTHER" id="PTHR30121:SF6">
    <property type="entry name" value="SLR6007 PROTEIN"/>
    <property type="match status" value="1"/>
</dbReference>
<dbReference type="Gene3D" id="3.40.50.300">
    <property type="entry name" value="P-loop containing nucleotide triphosphate hydrolases"/>
    <property type="match status" value="1"/>
</dbReference>
<feature type="compositionally biased region" description="Basic and acidic residues" evidence="2">
    <location>
        <begin position="269"/>
        <end position="278"/>
    </location>
</feature>
<feature type="compositionally biased region" description="Acidic residues" evidence="2">
    <location>
        <begin position="1210"/>
        <end position="1229"/>
    </location>
</feature>
<feature type="compositionally biased region" description="Polar residues" evidence="2">
    <location>
        <begin position="1322"/>
        <end position="1336"/>
    </location>
</feature>
<dbReference type="Proteomes" id="UP000682967">
    <property type="component" value="Plasmid pHsi117"/>
</dbReference>
<feature type="region of interest" description="Disordered" evidence="2">
    <location>
        <begin position="1124"/>
        <end position="1249"/>
    </location>
</feature>
<keyword evidence="1" id="KW-0175">Coiled coil</keyword>
<evidence type="ECO:0000313" key="5">
    <source>
        <dbReference type="Proteomes" id="UP000011659"/>
    </source>
</evidence>
<reference evidence="3 5" key="1">
    <citation type="journal article" date="2014" name="PLoS Genet.">
        <title>Phylogenetically driven sequencing of extremely halophilic archaea reveals strategies for static and dynamic osmo-response.</title>
        <authorList>
            <person name="Becker E.A."/>
            <person name="Seitzer P.M."/>
            <person name="Tritt A."/>
            <person name="Larsen D."/>
            <person name="Krusor M."/>
            <person name="Yao A.I."/>
            <person name="Wu D."/>
            <person name="Madern D."/>
            <person name="Eisen J.A."/>
            <person name="Darling A.E."/>
            <person name="Facciotti M.T."/>
        </authorList>
    </citation>
    <scope>NUCLEOTIDE SEQUENCE [LARGE SCALE GENOMIC DNA]</scope>
    <source>
        <strain evidence="3 5">ATCC 33800</strain>
    </source>
</reference>
<feature type="compositionally biased region" description="Low complexity" evidence="2">
    <location>
        <begin position="1346"/>
        <end position="1355"/>
    </location>
</feature>
<dbReference type="EMBL" id="CP073367">
    <property type="protein sequence ID" value="QUJ73858.1"/>
    <property type="molecule type" value="Genomic_DNA"/>
</dbReference>
<evidence type="ECO:0000256" key="1">
    <source>
        <dbReference type="SAM" id="Coils"/>
    </source>
</evidence>
<evidence type="ECO:0000313" key="3">
    <source>
        <dbReference type="EMBL" id="EMA11256.1"/>
    </source>
</evidence>
<evidence type="ECO:0000313" key="4">
    <source>
        <dbReference type="EMBL" id="QUJ73858.1"/>
    </source>
</evidence>
<feature type="region of interest" description="Disordered" evidence="2">
    <location>
        <begin position="1"/>
        <end position="31"/>
    </location>
</feature>
<evidence type="ECO:0000313" key="6">
    <source>
        <dbReference type="Proteomes" id="UP000682967"/>
    </source>
</evidence>
<feature type="compositionally biased region" description="Basic and acidic residues" evidence="2">
    <location>
        <begin position="1391"/>
        <end position="1408"/>
    </location>
</feature>
<accession>M0JQI5</accession>
<dbReference type="OrthoDB" id="214394at2157"/>
<evidence type="ECO:0008006" key="7">
    <source>
        <dbReference type="Google" id="ProtNLM"/>
    </source>
</evidence>